<dbReference type="InterPro" id="IPR008143">
    <property type="entry name" value="Ala_DH/PNT_CS2"/>
</dbReference>
<dbReference type="SUPFAM" id="SSF52283">
    <property type="entry name" value="Formate/glycerate dehydrogenase catalytic domain-like"/>
    <property type="match status" value="1"/>
</dbReference>
<dbReference type="Pfam" id="PF01262">
    <property type="entry name" value="AlaDh_PNT_C"/>
    <property type="match status" value="1"/>
</dbReference>
<name>A0A0A0B993_9CELL</name>
<dbReference type="SUPFAM" id="SSF51735">
    <property type="entry name" value="NAD(P)-binding Rossmann-fold domains"/>
    <property type="match status" value="1"/>
</dbReference>
<evidence type="ECO:0000256" key="9">
    <source>
        <dbReference type="SAM" id="MobiDB-lite"/>
    </source>
</evidence>
<reference evidence="12 13" key="1">
    <citation type="submission" date="2013-10" db="EMBL/GenBank/DDBJ databases">
        <authorList>
            <person name="Wang G."/>
            <person name="Zhuang W."/>
        </authorList>
    </citation>
    <scope>NUCLEOTIDE SEQUENCE [LARGE SCALE GENOMIC DNA]</scope>
    <source>
        <strain evidence="12 13">DSM 20118</strain>
    </source>
</reference>
<dbReference type="InterPro" id="IPR007698">
    <property type="entry name" value="AlaDH/PNT_NAD(H)-bd"/>
</dbReference>
<comment type="caution">
    <text evidence="12">The sequence shown here is derived from an EMBL/GenBank/DDBJ whole genome shotgun (WGS) entry which is preliminary data.</text>
</comment>
<keyword evidence="4" id="KW-0547">Nucleotide-binding</keyword>
<dbReference type="GO" id="GO:0006740">
    <property type="term" value="P:NADPH regeneration"/>
    <property type="evidence" value="ECO:0007669"/>
    <property type="project" value="TreeGrafter"/>
</dbReference>
<dbReference type="SMART" id="SM01002">
    <property type="entry name" value="AlaDh_PNT_C"/>
    <property type="match status" value="1"/>
</dbReference>
<protein>
    <recommendedName>
        <fullName evidence="3">proton-translocating NAD(P)(+) transhydrogenase</fullName>
        <ecNumber evidence="3">7.1.1.1</ecNumber>
    </recommendedName>
</protein>
<evidence type="ECO:0000256" key="4">
    <source>
        <dbReference type="ARBA" id="ARBA00022741"/>
    </source>
</evidence>
<dbReference type="Proteomes" id="UP000029833">
    <property type="component" value="Unassembled WGS sequence"/>
</dbReference>
<keyword evidence="5" id="KW-0521">NADP</keyword>
<evidence type="ECO:0000256" key="5">
    <source>
        <dbReference type="ARBA" id="ARBA00022857"/>
    </source>
</evidence>
<comment type="catalytic activity">
    <reaction evidence="8">
        <text>NAD(+) + NADPH + H(+)(in) = NADH + NADP(+) + H(+)(out)</text>
        <dbReference type="Rhea" id="RHEA:47992"/>
        <dbReference type="ChEBI" id="CHEBI:15378"/>
        <dbReference type="ChEBI" id="CHEBI:57540"/>
        <dbReference type="ChEBI" id="CHEBI:57783"/>
        <dbReference type="ChEBI" id="CHEBI:57945"/>
        <dbReference type="ChEBI" id="CHEBI:58349"/>
        <dbReference type="EC" id="7.1.1.1"/>
    </reaction>
</comment>
<dbReference type="PANTHER" id="PTHR10160">
    <property type="entry name" value="NAD(P) TRANSHYDROGENASE"/>
    <property type="match status" value="1"/>
</dbReference>
<dbReference type="Pfam" id="PF05222">
    <property type="entry name" value="AlaDh_PNT_N"/>
    <property type="match status" value="1"/>
</dbReference>
<evidence type="ECO:0000313" key="12">
    <source>
        <dbReference type="EMBL" id="KGM01831.1"/>
    </source>
</evidence>
<dbReference type="GO" id="GO:0008750">
    <property type="term" value="F:proton-translocating NAD(P)+ transhydrogenase activity"/>
    <property type="evidence" value="ECO:0007669"/>
    <property type="project" value="UniProtKB-EC"/>
</dbReference>
<feature type="domain" description="Alanine dehydrogenase/pyridine nucleotide transhydrogenase NAD(H)-binding" evidence="10">
    <location>
        <begin position="153"/>
        <end position="318"/>
    </location>
</feature>
<dbReference type="RefSeq" id="WP_084142740.1">
    <property type="nucleotide sequence ID" value="NZ_AXNT01000081.1"/>
</dbReference>
<keyword evidence="13" id="KW-1185">Reference proteome</keyword>
<keyword evidence="6" id="KW-1278">Translocase</keyword>
<evidence type="ECO:0000256" key="2">
    <source>
        <dbReference type="ARBA" id="ARBA00005689"/>
    </source>
</evidence>
<evidence type="ECO:0000259" key="11">
    <source>
        <dbReference type="SMART" id="SM01003"/>
    </source>
</evidence>
<gene>
    <name evidence="12" type="ORF">Q760_17185</name>
</gene>
<organism evidence="12 13">
    <name type="scientific">Cellulomonas cellasea DSM 20118</name>
    <dbReference type="NCBI Taxonomy" id="1408250"/>
    <lineage>
        <taxon>Bacteria</taxon>
        <taxon>Bacillati</taxon>
        <taxon>Actinomycetota</taxon>
        <taxon>Actinomycetes</taxon>
        <taxon>Micrococcales</taxon>
        <taxon>Cellulomonadaceae</taxon>
        <taxon>Cellulomonas</taxon>
    </lineage>
</organism>
<dbReference type="GO" id="GO:0050661">
    <property type="term" value="F:NADP binding"/>
    <property type="evidence" value="ECO:0007669"/>
    <property type="project" value="TreeGrafter"/>
</dbReference>
<dbReference type="OrthoDB" id="9804592at2"/>
<dbReference type="InterPro" id="IPR036291">
    <property type="entry name" value="NAD(P)-bd_dom_sf"/>
</dbReference>
<dbReference type="EMBL" id="AXNT01000081">
    <property type="protein sequence ID" value="KGM01831.1"/>
    <property type="molecule type" value="Genomic_DNA"/>
</dbReference>
<dbReference type="STRING" id="1408250.Q760_17185"/>
<dbReference type="SMART" id="SM01003">
    <property type="entry name" value="AlaDh_PNT_N"/>
    <property type="match status" value="1"/>
</dbReference>
<accession>A0A0A0B993</accession>
<dbReference type="Gene3D" id="3.40.50.720">
    <property type="entry name" value="NAD(P)-binding Rossmann-like Domain"/>
    <property type="match status" value="2"/>
</dbReference>
<evidence type="ECO:0000256" key="8">
    <source>
        <dbReference type="ARBA" id="ARBA00048202"/>
    </source>
</evidence>
<proteinExistence type="inferred from homology"/>
<feature type="region of interest" description="Disordered" evidence="9">
    <location>
        <begin position="382"/>
        <end position="411"/>
    </location>
</feature>
<evidence type="ECO:0000313" key="13">
    <source>
        <dbReference type="Proteomes" id="UP000029833"/>
    </source>
</evidence>
<evidence type="ECO:0000256" key="7">
    <source>
        <dbReference type="ARBA" id="ARBA00023027"/>
    </source>
</evidence>
<feature type="domain" description="Alanine dehydrogenase/pyridine nucleotide transhydrogenase N-terminal" evidence="11">
    <location>
        <begin position="8"/>
        <end position="144"/>
    </location>
</feature>
<dbReference type="GO" id="GO:0005886">
    <property type="term" value="C:plasma membrane"/>
    <property type="evidence" value="ECO:0007669"/>
    <property type="project" value="TreeGrafter"/>
</dbReference>
<dbReference type="PROSITE" id="PS00837">
    <property type="entry name" value="ALADH_PNT_2"/>
    <property type="match status" value="1"/>
</dbReference>
<comment type="function">
    <text evidence="1">The transhydrogenation between NADH and NADP is coupled to respiration and ATP hydrolysis and functions as a proton pump across the membrane.</text>
</comment>
<dbReference type="EC" id="7.1.1.1" evidence="3"/>
<dbReference type="GO" id="GO:0016491">
    <property type="term" value="F:oxidoreductase activity"/>
    <property type="evidence" value="ECO:0007669"/>
    <property type="project" value="InterPro"/>
</dbReference>
<dbReference type="CDD" id="cd05304">
    <property type="entry name" value="Rubrum_tdh"/>
    <property type="match status" value="1"/>
</dbReference>
<dbReference type="InterPro" id="IPR007886">
    <property type="entry name" value="AlaDH/PNT_N"/>
</dbReference>
<keyword evidence="7" id="KW-0520">NAD</keyword>
<dbReference type="AlphaFoldDB" id="A0A0A0B993"/>
<evidence type="ECO:0000256" key="1">
    <source>
        <dbReference type="ARBA" id="ARBA00003943"/>
    </source>
</evidence>
<evidence type="ECO:0000259" key="10">
    <source>
        <dbReference type="SMART" id="SM01002"/>
    </source>
</evidence>
<evidence type="ECO:0000256" key="3">
    <source>
        <dbReference type="ARBA" id="ARBA00012943"/>
    </source>
</evidence>
<feature type="compositionally biased region" description="Low complexity" evidence="9">
    <location>
        <begin position="397"/>
        <end position="411"/>
    </location>
</feature>
<dbReference type="PANTHER" id="PTHR10160:SF19">
    <property type="entry name" value="PROTON-TRANSLOCATING NAD(P)(+) TRANSHYDROGENASE"/>
    <property type="match status" value="1"/>
</dbReference>
<sequence length="411" mass="41076">MTTTLTVAALVERAAGEQRVALVPEVVTRLVADGYEVLLESGAGARAFHPDEAYVAAGAKVDSLDAVLAAADVVLAVRRPEPAVLDRLRPGQVLIGLLDARGDARAGLDALAGRGVVVLSLDLLPRTLSRAQTMDALSSQASVAGYRAALVAAEAFGRYVPMMITAAGTARPATVLVLGAGVAGLQAIGTARRLGAQVSGYDVRPAAREEVTSLGAGFLRTSVTAGAGEGGYARALTPEEQAVQQAELGQQIRTFDVVITTAQVPGGRPPVLVTAETLAAMKPGSVVVDLASGPLGGNVDGSVPGQRVLTDGGVTVIGAGDLPARMPTGASAAYARNVTALLAAVVRDGALALDPQDEVVGAVWVRPAEPAVVPAAAGVPGTDAPATAAVAPPPPAATAHADAPATLPEGE</sequence>
<evidence type="ECO:0000256" key="6">
    <source>
        <dbReference type="ARBA" id="ARBA00022967"/>
    </source>
</evidence>
<comment type="similarity">
    <text evidence="2">Belongs to the AlaDH/PNT family.</text>
</comment>